<organism evidence="2 3">
    <name type="scientific">Cohnella xylanilytica</name>
    <dbReference type="NCBI Taxonomy" id="557555"/>
    <lineage>
        <taxon>Bacteria</taxon>
        <taxon>Bacillati</taxon>
        <taxon>Bacillota</taxon>
        <taxon>Bacilli</taxon>
        <taxon>Bacillales</taxon>
        <taxon>Paenibacillaceae</taxon>
        <taxon>Cohnella</taxon>
    </lineage>
</organism>
<keyword evidence="3" id="KW-1185">Reference proteome</keyword>
<feature type="transmembrane region" description="Helical" evidence="1">
    <location>
        <begin position="61"/>
        <end position="81"/>
    </location>
</feature>
<protein>
    <submittedName>
        <fullName evidence="2">Uncharacterized protein</fullName>
    </submittedName>
</protein>
<comment type="caution">
    <text evidence="2">The sequence shown here is derived from an EMBL/GenBank/DDBJ whole genome shotgun (WGS) entry which is preliminary data.</text>
</comment>
<dbReference type="AlphaFoldDB" id="A0A841TRK2"/>
<keyword evidence="1" id="KW-1133">Transmembrane helix</keyword>
<sequence>MDGIGFLAVWIVDYNRRLRKEDYFVDRLSSPIWDKRDLWIPLWMPIVIGLLFGLLEGWGKLWQGVVFGIVFSAGHLLFRWAEFAYIRKCSKKKSGPESPPSGV</sequence>
<reference evidence="2 3" key="1">
    <citation type="submission" date="2020-08" db="EMBL/GenBank/DDBJ databases">
        <title>Cohnella phylogeny.</title>
        <authorList>
            <person name="Dunlap C."/>
        </authorList>
    </citation>
    <scope>NUCLEOTIDE SEQUENCE [LARGE SCALE GENOMIC DNA]</scope>
    <source>
        <strain evidence="2 3">DSM 25239</strain>
    </source>
</reference>
<dbReference type="EMBL" id="JACJVR010000020">
    <property type="protein sequence ID" value="MBB6691027.1"/>
    <property type="molecule type" value="Genomic_DNA"/>
</dbReference>
<accession>A0A841TRK2</accession>
<keyword evidence="1" id="KW-0812">Transmembrane</keyword>
<name>A0A841TRK2_9BACL</name>
<feature type="transmembrane region" description="Helical" evidence="1">
    <location>
        <begin position="38"/>
        <end position="55"/>
    </location>
</feature>
<dbReference type="RefSeq" id="WP_185135029.1">
    <property type="nucleotide sequence ID" value="NZ_JACJVR010000020.1"/>
</dbReference>
<keyword evidence="1" id="KW-0472">Membrane</keyword>
<gene>
    <name evidence="2" type="ORF">H7B90_06380</name>
</gene>
<evidence type="ECO:0000256" key="1">
    <source>
        <dbReference type="SAM" id="Phobius"/>
    </source>
</evidence>
<dbReference type="Proteomes" id="UP000553776">
    <property type="component" value="Unassembled WGS sequence"/>
</dbReference>
<proteinExistence type="predicted"/>
<evidence type="ECO:0000313" key="2">
    <source>
        <dbReference type="EMBL" id="MBB6691027.1"/>
    </source>
</evidence>
<evidence type="ECO:0000313" key="3">
    <source>
        <dbReference type="Proteomes" id="UP000553776"/>
    </source>
</evidence>